<dbReference type="InterPro" id="IPR024932">
    <property type="entry name" value="ApbE"/>
</dbReference>
<evidence type="ECO:0000256" key="3">
    <source>
        <dbReference type="ARBA" id="ARBA00016337"/>
    </source>
</evidence>
<dbReference type="AlphaFoldDB" id="A0A0R1LRN8"/>
<keyword evidence="5" id="KW-0808">Transferase</keyword>
<evidence type="ECO:0000313" key="12">
    <source>
        <dbReference type="Proteomes" id="UP000051160"/>
    </source>
</evidence>
<gene>
    <name evidence="11" type="ORF">FD04_GL000239</name>
</gene>
<evidence type="ECO:0000256" key="2">
    <source>
        <dbReference type="ARBA" id="ARBA00011955"/>
    </source>
</evidence>
<dbReference type="RefSeq" id="WP_054699532.1">
    <property type="nucleotide sequence ID" value="NZ_AZEE01000027.1"/>
</dbReference>
<dbReference type="PATRIC" id="fig|1423776.4.peg.239"/>
<dbReference type="PANTHER" id="PTHR30040">
    <property type="entry name" value="THIAMINE BIOSYNTHESIS LIPOPROTEIN APBE"/>
    <property type="match status" value="1"/>
</dbReference>
<dbReference type="EC" id="2.7.1.180" evidence="2"/>
<keyword evidence="8" id="KW-0460">Magnesium</keyword>
<keyword evidence="11" id="KW-0449">Lipoprotein</keyword>
<dbReference type="Gene3D" id="3.10.520.10">
    <property type="entry name" value="ApbE-like domains"/>
    <property type="match status" value="2"/>
</dbReference>
<evidence type="ECO:0000256" key="6">
    <source>
        <dbReference type="ARBA" id="ARBA00022723"/>
    </source>
</evidence>
<keyword evidence="6" id="KW-0479">Metal-binding</keyword>
<dbReference type="PANTHER" id="PTHR30040:SF2">
    <property type="entry name" value="FAD:PROTEIN FMN TRANSFERASE"/>
    <property type="match status" value="1"/>
</dbReference>
<dbReference type="EMBL" id="AZEE01000027">
    <property type="protein sequence ID" value="KRK98508.1"/>
    <property type="molecule type" value="Genomic_DNA"/>
</dbReference>
<dbReference type="STRING" id="1423776.FD04_GL000239"/>
<keyword evidence="7" id="KW-0274">FAD</keyword>
<keyword evidence="4" id="KW-0285">Flavoprotein</keyword>
<reference evidence="11 12" key="1">
    <citation type="journal article" date="2015" name="Genome Announc.">
        <title>Expanding the biotechnology potential of lactobacilli through comparative genomics of 213 strains and associated genera.</title>
        <authorList>
            <person name="Sun Z."/>
            <person name="Harris H.M."/>
            <person name="McCann A."/>
            <person name="Guo C."/>
            <person name="Argimon S."/>
            <person name="Zhang W."/>
            <person name="Yang X."/>
            <person name="Jeffery I.B."/>
            <person name="Cooney J.C."/>
            <person name="Kagawa T.F."/>
            <person name="Liu W."/>
            <person name="Song Y."/>
            <person name="Salvetti E."/>
            <person name="Wrobel A."/>
            <person name="Rasinkangas P."/>
            <person name="Parkhill J."/>
            <person name="Rea M.C."/>
            <person name="O'Sullivan O."/>
            <person name="Ritari J."/>
            <person name="Douillard F.P."/>
            <person name="Paul Ross R."/>
            <person name="Yang R."/>
            <person name="Briner A.E."/>
            <person name="Felis G.E."/>
            <person name="de Vos W.M."/>
            <person name="Barrangou R."/>
            <person name="Klaenhammer T.R."/>
            <person name="Caufield P.W."/>
            <person name="Cui Y."/>
            <person name="Zhang H."/>
            <person name="O'Toole P.W."/>
        </authorList>
    </citation>
    <scope>NUCLEOTIDE SEQUENCE [LARGE SCALE GENOMIC DNA]</scope>
    <source>
        <strain evidence="11 12">DSM 19909</strain>
    </source>
</reference>
<dbReference type="InterPro" id="IPR003374">
    <property type="entry name" value="ApbE-like_sf"/>
</dbReference>
<dbReference type="GO" id="GO:0046872">
    <property type="term" value="F:metal ion binding"/>
    <property type="evidence" value="ECO:0007669"/>
    <property type="project" value="UniProtKB-KW"/>
</dbReference>
<protein>
    <recommendedName>
        <fullName evidence="3">FAD:protein FMN transferase</fullName>
        <ecNumber evidence="2">2.7.1.180</ecNumber>
    </recommendedName>
    <alternativeName>
        <fullName evidence="9">Flavin transferase</fullName>
    </alternativeName>
</protein>
<evidence type="ECO:0000256" key="7">
    <source>
        <dbReference type="ARBA" id="ARBA00022827"/>
    </source>
</evidence>
<proteinExistence type="predicted"/>
<keyword evidence="12" id="KW-1185">Reference proteome</keyword>
<evidence type="ECO:0000256" key="8">
    <source>
        <dbReference type="ARBA" id="ARBA00022842"/>
    </source>
</evidence>
<evidence type="ECO:0000313" key="11">
    <source>
        <dbReference type="EMBL" id="KRK98508.1"/>
    </source>
</evidence>
<dbReference type="GO" id="GO:0016740">
    <property type="term" value="F:transferase activity"/>
    <property type="evidence" value="ECO:0007669"/>
    <property type="project" value="UniProtKB-KW"/>
</dbReference>
<evidence type="ECO:0000256" key="9">
    <source>
        <dbReference type="ARBA" id="ARBA00031306"/>
    </source>
</evidence>
<organism evidence="11 12">
    <name type="scientific">Secundilactobacillus odoratitofui DSM 19909 = JCM 15043</name>
    <dbReference type="NCBI Taxonomy" id="1423776"/>
    <lineage>
        <taxon>Bacteria</taxon>
        <taxon>Bacillati</taxon>
        <taxon>Bacillota</taxon>
        <taxon>Bacilli</taxon>
        <taxon>Lactobacillales</taxon>
        <taxon>Lactobacillaceae</taxon>
        <taxon>Secundilactobacillus</taxon>
    </lineage>
</organism>
<dbReference type="Pfam" id="PF02424">
    <property type="entry name" value="ApbE"/>
    <property type="match status" value="1"/>
</dbReference>
<evidence type="ECO:0000256" key="4">
    <source>
        <dbReference type="ARBA" id="ARBA00022630"/>
    </source>
</evidence>
<evidence type="ECO:0000256" key="5">
    <source>
        <dbReference type="ARBA" id="ARBA00022679"/>
    </source>
</evidence>
<name>A0A0R1LRN8_9LACO</name>
<evidence type="ECO:0000256" key="10">
    <source>
        <dbReference type="ARBA" id="ARBA00048540"/>
    </source>
</evidence>
<sequence length="254" mass="27918">MPTKQYQLKTTTVEAMTMPFTIQAVLVDHDETTAENLTKAISRTHAFLQQIDRDFSPFKANSLVTLYQHGGLKPTQFTEQFQEVYGLATLATELTNGAFSAHYNGHYDPTGLVKGWAIQRAFEKYLKPLLELDRIEAIALNGAGDIQMGVADGSDYQWHVGIEDPADPQQLLQEITIQTGAMATSGFSKRGQHIKLSTDTPSIVQATIIASELIEADIMATTAIAMGLTKFQEFTESVEVHGLLVDQNANQIAI</sequence>
<accession>A0A0R1LRN8</accession>
<dbReference type="SUPFAM" id="SSF143631">
    <property type="entry name" value="ApbE-like"/>
    <property type="match status" value="1"/>
</dbReference>
<comment type="cofactor">
    <cofactor evidence="1">
        <name>Mg(2+)</name>
        <dbReference type="ChEBI" id="CHEBI:18420"/>
    </cofactor>
</comment>
<comment type="caution">
    <text evidence="11">The sequence shown here is derived from an EMBL/GenBank/DDBJ whole genome shotgun (WGS) entry which is preliminary data.</text>
</comment>
<dbReference type="OrthoDB" id="9778595at2"/>
<dbReference type="Proteomes" id="UP000051160">
    <property type="component" value="Unassembled WGS sequence"/>
</dbReference>
<evidence type="ECO:0000256" key="1">
    <source>
        <dbReference type="ARBA" id="ARBA00001946"/>
    </source>
</evidence>
<comment type="catalytic activity">
    <reaction evidence="10">
        <text>L-threonyl-[protein] + FAD = FMN-L-threonyl-[protein] + AMP + H(+)</text>
        <dbReference type="Rhea" id="RHEA:36847"/>
        <dbReference type="Rhea" id="RHEA-COMP:11060"/>
        <dbReference type="Rhea" id="RHEA-COMP:11061"/>
        <dbReference type="ChEBI" id="CHEBI:15378"/>
        <dbReference type="ChEBI" id="CHEBI:30013"/>
        <dbReference type="ChEBI" id="CHEBI:57692"/>
        <dbReference type="ChEBI" id="CHEBI:74257"/>
        <dbReference type="ChEBI" id="CHEBI:456215"/>
        <dbReference type="EC" id="2.7.1.180"/>
    </reaction>
</comment>